<keyword evidence="3" id="KW-1185">Reference proteome</keyword>
<dbReference type="Proteomes" id="UP000187609">
    <property type="component" value="Unassembled WGS sequence"/>
</dbReference>
<dbReference type="Gramene" id="OIS99389">
    <property type="protein sequence ID" value="OIS99389"/>
    <property type="gene ID" value="A4A49_02916"/>
</dbReference>
<dbReference type="PANTHER" id="PTHR35165">
    <property type="entry name" value="OS08G0113900 PROTEIN"/>
    <property type="match status" value="1"/>
</dbReference>
<evidence type="ECO:0000313" key="3">
    <source>
        <dbReference type="Proteomes" id="UP000187609"/>
    </source>
</evidence>
<evidence type="ECO:0000256" key="1">
    <source>
        <dbReference type="SAM" id="Phobius"/>
    </source>
</evidence>
<accession>A0A1J6I2U3</accession>
<reference evidence="2" key="1">
    <citation type="submission" date="2016-11" db="EMBL/GenBank/DDBJ databases">
        <title>The genome of Nicotiana attenuata.</title>
        <authorList>
            <person name="Xu S."/>
            <person name="Brockmoeller T."/>
            <person name="Gaquerel E."/>
            <person name="Navarro A."/>
            <person name="Kuhl H."/>
            <person name="Gase K."/>
            <person name="Ling Z."/>
            <person name="Zhou W."/>
            <person name="Kreitzer C."/>
            <person name="Stanke M."/>
            <person name="Tang H."/>
            <person name="Lyons E."/>
            <person name="Pandey P."/>
            <person name="Pandey S.P."/>
            <person name="Timmermann B."/>
            <person name="Baldwin I.T."/>
        </authorList>
    </citation>
    <scope>NUCLEOTIDE SEQUENCE [LARGE SCALE GENOMIC DNA]</scope>
    <source>
        <strain evidence="2">UT</strain>
    </source>
</reference>
<dbReference type="EMBL" id="MJEQ01037190">
    <property type="protein sequence ID" value="OIS99389.1"/>
    <property type="molecule type" value="Genomic_DNA"/>
</dbReference>
<dbReference type="PANTHER" id="PTHR35165:SF1">
    <property type="entry name" value="OS04G0577375 PROTEIN"/>
    <property type="match status" value="1"/>
</dbReference>
<dbReference type="AlphaFoldDB" id="A0A1J6I2U3"/>
<dbReference type="Pfam" id="PF16594">
    <property type="entry name" value="ATP-synt_Z"/>
    <property type="match status" value="1"/>
</dbReference>
<proteinExistence type="predicted"/>
<organism evidence="2 3">
    <name type="scientific">Nicotiana attenuata</name>
    <name type="common">Coyote tobacco</name>
    <dbReference type="NCBI Taxonomy" id="49451"/>
    <lineage>
        <taxon>Eukaryota</taxon>
        <taxon>Viridiplantae</taxon>
        <taxon>Streptophyta</taxon>
        <taxon>Embryophyta</taxon>
        <taxon>Tracheophyta</taxon>
        <taxon>Spermatophyta</taxon>
        <taxon>Magnoliopsida</taxon>
        <taxon>eudicotyledons</taxon>
        <taxon>Gunneridae</taxon>
        <taxon>Pentapetalae</taxon>
        <taxon>asterids</taxon>
        <taxon>lamiids</taxon>
        <taxon>Solanales</taxon>
        <taxon>Solanaceae</taxon>
        <taxon>Nicotianoideae</taxon>
        <taxon>Nicotianeae</taxon>
        <taxon>Nicotiana</taxon>
    </lineage>
</organism>
<comment type="caution">
    <text evidence="2">The sequence shown here is derived from an EMBL/GenBank/DDBJ whole genome shotgun (WGS) entry which is preliminary data.</text>
</comment>
<feature type="transmembrane region" description="Helical" evidence="1">
    <location>
        <begin position="61"/>
        <end position="82"/>
    </location>
</feature>
<dbReference type="InterPro" id="IPR032238">
    <property type="entry name" value="ATP-synth_Z"/>
</dbReference>
<sequence>MEENYKEEKFEARNTSKNNYFWKIKKTYWIACLGLFIVSMGGGVILGWWNSKFHSSNSELWLVPLGLILLITPIIICFAVLLDSSKYREVDDQTFKLPQDYSPQHMEISL</sequence>
<keyword evidence="1" id="KW-1133">Transmembrane helix</keyword>
<feature type="transmembrane region" description="Helical" evidence="1">
    <location>
        <begin position="27"/>
        <end position="49"/>
    </location>
</feature>
<gene>
    <name evidence="2" type="ORF">A4A49_02916</name>
</gene>
<evidence type="ECO:0000313" key="2">
    <source>
        <dbReference type="EMBL" id="OIS99389.1"/>
    </source>
</evidence>
<keyword evidence="1" id="KW-0472">Membrane</keyword>
<keyword evidence="1" id="KW-0812">Transmembrane</keyword>
<name>A0A1J6I2U3_NICAT</name>
<protein>
    <submittedName>
        <fullName evidence="2">Uncharacterized protein</fullName>
    </submittedName>
</protein>